<name>A0ABY4CBY1_9BACT</name>
<dbReference type="Proteomes" id="UP000830116">
    <property type="component" value="Chromosome"/>
</dbReference>
<proteinExistence type="predicted"/>
<dbReference type="InterPro" id="IPR047324">
    <property type="entry name" value="LbH_gamma_CA-like"/>
</dbReference>
<dbReference type="Pfam" id="PF00132">
    <property type="entry name" value="Hexapep"/>
    <property type="match status" value="2"/>
</dbReference>
<dbReference type="InterPro" id="IPR011004">
    <property type="entry name" value="Trimer_LpxA-like_sf"/>
</dbReference>
<protein>
    <submittedName>
        <fullName evidence="1">Gamma carbonic anhydrase family protein</fullName>
    </submittedName>
</protein>
<dbReference type="CDD" id="cd04645">
    <property type="entry name" value="LbH_gamma_CA_like"/>
    <property type="match status" value="1"/>
</dbReference>
<accession>A0ABY4CBY1</accession>
<gene>
    <name evidence="1" type="ORF">MNR06_03145</name>
</gene>
<sequence>MSEPLVRARGISPVLAEDVFIADNARIISDVEIGKGSSIWYNVTIRGDVMPIRIGKEVNVQDGAVIHGTYGKYGTTLHDRVTIGHLVMLHGCEVGRATLVGMGSILMDGVKVGEHCLIGAGSLLTEGTEIPPRSLVVGRPAKVKRALTDEEVGLLEKSADNYLLYKSWYEEEA</sequence>
<dbReference type="Gene3D" id="2.160.10.10">
    <property type="entry name" value="Hexapeptide repeat proteins"/>
    <property type="match status" value="1"/>
</dbReference>
<dbReference type="RefSeq" id="WP_243538568.1">
    <property type="nucleotide sequence ID" value="NZ_CP093442.1"/>
</dbReference>
<keyword evidence="2" id="KW-1185">Reference proteome</keyword>
<dbReference type="SUPFAM" id="SSF51161">
    <property type="entry name" value="Trimeric LpxA-like enzymes"/>
    <property type="match status" value="1"/>
</dbReference>
<dbReference type="PANTHER" id="PTHR13061">
    <property type="entry name" value="DYNACTIN SUBUNIT P25"/>
    <property type="match status" value="1"/>
</dbReference>
<dbReference type="PANTHER" id="PTHR13061:SF29">
    <property type="entry name" value="GAMMA CARBONIC ANHYDRASE-LIKE 1, MITOCHONDRIAL-RELATED"/>
    <property type="match status" value="1"/>
</dbReference>
<reference evidence="1" key="1">
    <citation type="submission" date="2022-03" db="EMBL/GenBank/DDBJ databases">
        <title>Genome Identification and Characterization of new species Bdellovibrio reynosense LBG001 sp. nov. from a Mexico soil sample.</title>
        <authorList>
            <person name="Camilli A."/>
            <person name="Ajao Y."/>
            <person name="Guo X."/>
        </authorList>
    </citation>
    <scope>NUCLEOTIDE SEQUENCE</scope>
    <source>
        <strain evidence="1">LBG001</strain>
    </source>
</reference>
<evidence type="ECO:0000313" key="2">
    <source>
        <dbReference type="Proteomes" id="UP000830116"/>
    </source>
</evidence>
<dbReference type="InterPro" id="IPR050484">
    <property type="entry name" value="Transf_Hexapept/Carb_Anhydrase"/>
</dbReference>
<dbReference type="EMBL" id="CP093442">
    <property type="protein sequence ID" value="UOF01949.1"/>
    <property type="molecule type" value="Genomic_DNA"/>
</dbReference>
<evidence type="ECO:0000313" key="1">
    <source>
        <dbReference type="EMBL" id="UOF01949.1"/>
    </source>
</evidence>
<dbReference type="InterPro" id="IPR001451">
    <property type="entry name" value="Hexapep"/>
</dbReference>
<organism evidence="1 2">
    <name type="scientific">Bdellovibrio reynosensis</name>
    <dbReference type="NCBI Taxonomy" id="2835041"/>
    <lineage>
        <taxon>Bacteria</taxon>
        <taxon>Pseudomonadati</taxon>
        <taxon>Bdellovibrionota</taxon>
        <taxon>Bdellovibrionia</taxon>
        <taxon>Bdellovibrionales</taxon>
        <taxon>Pseudobdellovibrionaceae</taxon>
        <taxon>Bdellovibrio</taxon>
    </lineage>
</organism>